<evidence type="ECO:0000313" key="8">
    <source>
        <dbReference type="Proteomes" id="UP000593568"/>
    </source>
</evidence>
<name>A0A7J9FF62_9ROSI</name>
<dbReference type="InterPro" id="IPR027353">
    <property type="entry name" value="NET_dom"/>
</dbReference>
<dbReference type="Proteomes" id="UP000593568">
    <property type="component" value="Unassembled WGS sequence"/>
</dbReference>
<evidence type="ECO:0000256" key="2">
    <source>
        <dbReference type="ARBA" id="ARBA00023117"/>
    </source>
</evidence>
<feature type="domain" description="Bromo" evidence="6">
    <location>
        <begin position="182"/>
        <end position="254"/>
    </location>
</feature>
<keyword evidence="3" id="KW-0804">Transcription</keyword>
<gene>
    <name evidence="7" type="ORF">Gotri_001560</name>
</gene>
<dbReference type="InterPro" id="IPR001487">
    <property type="entry name" value="Bromodomain"/>
</dbReference>
<proteinExistence type="predicted"/>
<comment type="caution">
    <text evidence="7">The sequence shown here is derived from an EMBL/GenBank/DDBJ whole genome shotgun (WGS) entry which is preliminary data.</text>
</comment>
<dbReference type="EMBL" id="JABEZW010000013">
    <property type="protein sequence ID" value="MBA0783920.1"/>
    <property type="molecule type" value="Genomic_DNA"/>
</dbReference>
<reference evidence="7 8" key="1">
    <citation type="journal article" date="2019" name="Genome Biol. Evol.">
        <title>Insights into the evolution of the New World diploid cottons (Gossypium, subgenus Houzingenia) based on genome sequencing.</title>
        <authorList>
            <person name="Grover C.E."/>
            <person name="Arick M.A. 2nd"/>
            <person name="Thrash A."/>
            <person name="Conover J.L."/>
            <person name="Sanders W.S."/>
            <person name="Peterson D.G."/>
            <person name="Frelichowski J.E."/>
            <person name="Scheffler J.A."/>
            <person name="Scheffler B.E."/>
            <person name="Wendel J.F."/>
        </authorList>
    </citation>
    <scope>NUCLEOTIDE SEQUENCE [LARGE SCALE GENOMIC DNA]</scope>
    <source>
        <strain evidence="7">8</strain>
        <tissue evidence="7">Leaf</tissue>
    </source>
</reference>
<dbReference type="Pfam" id="PF17035">
    <property type="entry name" value="BET"/>
    <property type="match status" value="1"/>
</dbReference>
<feature type="compositionally biased region" description="Basic residues" evidence="5">
    <location>
        <begin position="169"/>
        <end position="183"/>
    </location>
</feature>
<dbReference type="SMART" id="SM00297">
    <property type="entry name" value="BROMO"/>
    <property type="match status" value="1"/>
</dbReference>
<evidence type="ECO:0000256" key="4">
    <source>
        <dbReference type="PROSITE-ProRule" id="PRU00035"/>
    </source>
</evidence>
<dbReference type="SUPFAM" id="SSF47370">
    <property type="entry name" value="Bromodomain"/>
    <property type="match status" value="1"/>
</dbReference>
<organism evidence="7 8">
    <name type="scientific">Gossypium trilobum</name>
    <dbReference type="NCBI Taxonomy" id="34281"/>
    <lineage>
        <taxon>Eukaryota</taxon>
        <taxon>Viridiplantae</taxon>
        <taxon>Streptophyta</taxon>
        <taxon>Embryophyta</taxon>
        <taxon>Tracheophyta</taxon>
        <taxon>Spermatophyta</taxon>
        <taxon>Magnoliopsida</taxon>
        <taxon>eudicotyledons</taxon>
        <taxon>Gunneridae</taxon>
        <taxon>Pentapetalae</taxon>
        <taxon>rosids</taxon>
        <taxon>malvids</taxon>
        <taxon>Malvales</taxon>
        <taxon>Malvaceae</taxon>
        <taxon>Malvoideae</taxon>
        <taxon>Gossypium</taxon>
    </lineage>
</organism>
<dbReference type="PANTHER" id="PTHR45926">
    <property type="entry name" value="OSJNBA0053K19.4 PROTEIN"/>
    <property type="match status" value="1"/>
</dbReference>
<sequence length="388" mass="43903">MAPAFPLEYTGPKEFERCSFSQLMGKSREYFKEGNRSGFIPSYRHAVETMGELEGIGSSGRIVTEMTASEGSYAPKRKCIGLNADSYNNFGVPVQALLLSKMSKYERKNLELRLKMELEQVRLLQKKVVSLGSRLDFLSPSIDNRSCSDGKKMPLLNNFNRSGASNSQGKKRPLGGHHEVHSKKRTSGRFELKLAVALNILDYFTVIKHPMDFGTMKKKKITSGQYASPLDFAADVRLTLSNAMTYNPPGNDVHIMAETLSKYFDARWKAIEKKLPITMNVVDAMPSIAAEHPIEVKRNSDILPMKKKKITPKESILKSEPVRQMMTDQEKQQLSTELESLLGELPENIIDFLKEHSSTEGQMGEEEIEIDLLYLLYFHYIQCGHLNH</sequence>
<dbReference type="PRINTS" id="PR00503">
    <property type="entry name" value="BROMODOMAIN"/>
</dbReference>
<dbReference type="Gene3D" id="1.20.1270.220">
    <property type="match status" value="1"/>
</dbReference>
<evidence type="ECO:0000259" key="6">
    <source>
        <dbReference type="PROSITE" id="PS50014"/>
    </source>
</evidence>
<keyword evidence="8" id="KW-1185">Reference proteome</keyword>
<protein>
    <recommendedName>
        <fullName evidence="6">Bromo domain-containing protein</fullName>
    </recommendedName>
</protein>
<feature type="region of interest" description="Disordered" evidence="5">
    <location>
        <begin position="157"/>
        <end position="183"/>
    </location>
</feature>
<evidence type="ECO:0000256" key="1">
    <source>
        <dbReference type="ARBA" id="ARBA00023015"/>
    </source>
</evidence>
<evidence type="ECO:0000313" key="7">
    <source>
        <dbReference type="EMBL" id="MBA0783920.1"/>
    </source>
</evidence>
<feature type="compositionally biased region" description="Polar residues" evidence="5">
    <location>
        <begin position="157"/>
        <end position="168"/>
    </location>
</feature>
<dbReference type="InterPro" id="IPR038336">
    <property type="entry name" value="NET_sf"/>
</dbReference>
<dbReference type="PROSITE" id="PS50014">
    <property type="entry name" value="BROMODOMAIN_2"/>
    <property type="match status" value="1"/>
</dbReference>
<dbReference type="InterPro" id="IPR036427">
    <property type="entry name" value="Bromodomain-like_sf"/>
</dbReference>
<evidence type="ECO:0000256" key="3">
    <source>
        <dbReference type="ARBA" id="ARBA00023163"/>
    </source>
</evidence>
<evidence type="ECO:0000256" key="5">
    <source>
        <dbReference type="SAM" id="MobiDB-lite"/>
    </source>
</evidence>
<keyword evidence="2 4" id="KW-0103">Bromodomain</keyword>
<accession>A0A7J9FF62</accession>
<dbReference type="Gene3D" id="1.20.920.10">
    <property type="entry name" value="Bromodomain-like"/>
    <property type="match status" value="1"/>
</dbReference>
<dbReference type="AlphaFoldDB" id="A0A7J9FF62"/>
<keyword evidence="1" id="KW-0805">Transcription regulation</keyword>
<dbReference type="Pfam" id="PF00439">
    <property type="entry name" value="Bromodomain"/>
    <property type="match status" value="1"/>
</dbReference>